<name>A0AAD2KLW7_ACHAE</name>
<evidence type="ECO:0000313" key="1">
    <source>
        <dbReference type="EMBL" id="CUJ71854.1"/>
    </source>
</evidence>
<protein>
    <recommendedName>
        <fullName evidence="3">DNA-3-methyladenine glycosylase</fullName>
    </recommendedName>
</protein>
<dbReference type="Proteomes" id="UP000044098">
    <property type="component" value="Unassembled WGS sequence"/>
</dbReference>
<gene>
    <name evidence="1" type="ORF">ERS370000_05497</name>
</gene>
<reference evidence="1 2" key="1">
    <citation type="submission" date="2015-09" db="EMBL/GenBank/DDBJ databases">
        <authorList>
            <consortium name="Pathogen Informatics"/>
        </authorList>
    </citation>
    <scope>NUCLEOTIDE SEQUENCE [LARGE SCALE GENOMIC DNA]</scope>
    <source>
        <strain evidence="1 2">2789STDY5608625</strain>
    </source>
</reference>
<evidence type="ECO:0000313" key="2">
    <source>
        <dbReference type="Proteomes" id="UP000044098"/>
    </source>
</evidence>
<accession>A0AAD2KLW7</accession>
<organism evidence="1 2">
    <name type="scientific">Achromobacter aegrifaciens</name>
    <dbReference type="NCBI Taxonomy" id="1287736"/>
    <lineage>
        <taxon>Bacteria</taxon>
        <taxon>Pseudomonadati</taxon>
        <taxon>Pseudomonadota</taxon>
        <taxon>Betaproteobacteria</taxon>
        <taxon>Burkholderiales</taxon>
        <taxon>Alcaligenaceae</taxon>
        <taxon>Achromobacter</taxon>
    </lineage>
</organism>
<dbReference type="EMBL" id="CYTK01000012">
    <property type="protein sequence ID" value="CUJ71854.1"/>
    <property type="molecule type" value="Genomic_DNA"/>
</dbReference>
<dbReference type="RefSeq" id="WP_054458106.1">
    <property type="nucleotide sequence ID" value="NZ_CYTK01000012.1"/>
</dbReference>
<evidence type="ECO:0008006" key="3">
    <source>
        <dbReference type="Google" id="ProtNLM"/>
    </source>
</evidence>
<sequence>MESEEMMAKMIARPSTYRHFDDWPDVLARYANCLKRIESKLDPRDLDALLNVGADFYRTLARAEDYRRSVCGRD</sequence>
<comment type="caution">
    <text evidence="1">The sequence shown here is derived from an EMBL/GenBank/DDBJ whole genome shotgun (WGS) entry which is preliminary data.</text>
</comment>
<dbReference type="AlphaFoldDB" id="A0AAD2KLW7"/>
<proteinExistence type="predicted"/>